<dbReference type="GO" id="GO:1990112">
    <property type="term" value="C:RQC complex"/>
    <property type="evidence" value="ECO:0007669"/>
    <property type="project" value="InterPro"/>
</dbReference>
<keyword evidence="3" id="KW-0862">Zinc</keyword>
<protein>
    <recommendedName>
        <fullName evidence="6">MYND-type domain-containing protein</fullName>
    </recommendedName>
</protein>
<evidence type="ECO:0000256" key="4">
    <source>
        <dbReference type="PROSITE-ProRule" id="PRU00134"/>
    </source>
</evidence>
<evidence type="ECO:0000256" key="1">
    <source>
        <dbReference type="ARBA" id="ARBA00022723"/>
    </source>
</evidence>
<keyword evidence="1" id="KW-0479">Metal-binding</keyword>
<dbReference type="GO" id="GO:0061630">
    <property type="term" value="F:ubiquitin protein ligase activity"/>
    <property type="evidence" value="ECO:0007669"/>
    <property type="project" value="InterPro"/>
</dbReference>
<evidence type="ECO:0000313" key="7">
    <source>
        <dbReference type="EMBL" id="TEB24467.1"/>
    </source>
</evidence>
<dbReference type="GO" id="GO:0072344">
    <property type="term" value="P:rescue of stalled ribosome"/>
    <property type="evidence" value="ECO:0007669"/>
    <property type="project" value="TreeGrafter"/>
</dbReference>
<dbReference type="InterPro" id="IPR054477">
    <property type="entry name" value="LTN1_E3_ligase_6th"/>
</dbReference>
<accession>A0A4Y7SRH2</accession>
<feature type="domain" description="MYND-type" evidence="6">
    <location>
        <begin position="2668"/>
        <end position="2706"/>
    </location>
</feature>
<dbReference type="InterPro" id="IPR002893">
    <property type="entry name" value="Znf_MYND"/>
</dbReference>
<dbReference type="InterPro" id="IPR039795">
    <property type="entry name" value="LTN1/Rkr1"/>
</dbReference>
<feature type="region of interest" description="Disordered" evidence="5">
    <location>
        <begin position="1438"/>
        <end position="1462"/>
    </location>
</feature>
<feature type="compositionally biased region" description="Basic residues" evidence="5">
    <location>
        <begin position="32"/>
        <end position="41"/>
    </location>
</feature>
<evidence type="ECO:0000256" key="3">
    <source>
        <dbReference type="ARBA" id="ARBA00022833"/>
    </source>
</evidence>
<feature type="region of interest" description="Disordered" evidence="5">
    <location>
        <begin position="1"/>
        <end position="57"/>
    </location>
</feature>
<dbReference type="Gene3D" id="6.10.140.2220">
    <property type="match status" value="1"/>
</dbReference>
<dbReference type="SUPFAM" id="SSF144232">
    <property type="entry name" value="HIT/MYND zinc finger-like"/>
    <property type="match status" value="1"/>
</dbReference>
<sequence length="2708" mass="297540">MGKGPGKSSATSATRKKHAKKYAPPPEEPAPRTKKEKKARGKKEQKQKIYIPPVKPAPVQPDPLETTGLAHSLPPELLIVLRSFNKKAEVTKIRALEELQVGWVDKSGEDEMVEYNLVQMLPVWLHHAPSLFLHPSRRVRALTVALHLSLIQIAAVKEQLLFFLRESASTAQMESLLGSWCVAAHDVDKAIASTAMKSWKDPELQPDGAALFEFVQRTALDPAGIYAYLNPVQPSVAPPSHPGSKKKGPPPPPRAIPEPRSKIEGESEENEQDRKARLRFGALGALRWMLESLAPLPEGLLPLFGNPALLTSVQSNPRTPGVDIEAFGYGQPAVRRNMWMLLQILISTKKGQLQDVASELARAVLRSAFVETDSNVQSAMWYPLLLFLKECPHSWELEVKASQEEDDEEDDDDSPKPPSTTSGAYAEFLQFLQLGCSGSPVQGYPTVVVILSTMPSSIIAASSPTPLDDLFTSFWAALDGRALSSLDRQASSAALLSSLLECMILILKRLGSATLDGDVRAKLINGEGTVEEFSMRVVKEQLGRMWKEVVDGKLRVAEEEAAKSIVKTVDGLKDIGLELSNAAWDTFTSSIYASSLTHSGLVAQLAKELQNETRDSEEWQAKLNTIIANLAEQSLEGYTAAAILEEGKSPKQRQGLLVKLLSTFKQGLFSASDVFRTQLDALFSDEGHAYELLKASPTVLLAVLGYRGFDTPGKELAQTVWGSVLSHLAKPETSKAERDGLLKVLVDAAKGGALPDYLRVYEGVEGEGALDDLVGRTVVEVVGGQGDGVDVLRDVLGHHDFFVSTAAFLGIFETLCGSLASEIHAAFEDPFFLPSESADTGPIPWSALETLFSLVISTYTTIVLSPAPHSTSSTLAIDALVPDTFLFAYLLPLCEGIEEAGKQRSFELAKEVWERWFQDALETGKDAEKGKSRASAGLKEVRGRLKGFILGTKTRVLPQTVLTLLLTPGASSGDKTGADQFFFSAHPEFSTDTILEFLPCIAELDSMLAFLLPSIAHNASMGVLEPIAPPSTAYPHSAPARARSTLPANAISDAFSEGRYGKGDVDVSGYDRYGYSAYARAVSALVSVFARDRACVRSKEGVEMLRHAAALEVCAWDALCLPSALGSAGQPQKVFGECVPLRESGDEEIASATGNDVWSLTEIISKVEQVSAYAFITTGGREPWKRYVVESLAGATAKVSRSTSDAPTMDERGDMVTGGVKKTMHATMNRLSFFVLEVVGRSVQAEVDLKDGVTLSPSINDQRSAKDKVKSMKSLVVLRARVLRRVLERVFDDDDDDDDDDGNPTEGMQKEEVDAWVGYARRVERIAPLTSSTILATLTSFGLDSPKFDRARNEFAASLLGVQPPKANTEGLELIRVLGLCVPKDESDDDGFTARMTTGSNGVNLGGRGGSRRGGSDVIILPVQRAVNVVRACQNWVEGQPKASGDSDEEHSEDEEEGPSEDLESAMLAVFVGLAPILQNVIGKHWEFMWDVVETVLENSTLEDESTFPGLSHALKFVKIMEELVRTNKQLKAEWISRRISILGSIKDLLLEEVLMDQDTLGKMCHLASDPSIEVQRLSYAMLRRAAEKRTEWVVIEVGVGVMGGEGEGEPGDRAAGEATDDDSGQVAVAAIAAVELEPAPRDPASEEKPKRNLNQWKSEQKRRKREAPVVKNEGPSLLPKELLVIIQRDEQLDLFGWMLGWMLVFDLFKDASFKVKSMYIEQLRNLDLVGQRLLPAIVRLLRLDDGPTKAVKVELWAVDEFYIAYYDPISAPALAAHLYYRALLSVRSLINTWVSGCKDRLLTNAITALTSTHFSPLIIRTELAHLKSPEGVTELSVDGLTVKVIGGKGNAVGGEVVAAYSVDEHQLELRLRIPSDWPLHMIEVHDERRVGVDEKRWRAWMLGLQQTIWFRNGRIIDGLSLWKKNVIGHFEGQVECAICYSIISASDGSLPKKPCKTCKNSIPLRSSCTSSPAMPGPSNRTKSAKSRARKAKASGSNSPAVFADSRHDGCTDDVDDVDGWMPIVNTLCSAFNLPDMSTRQGLKKIHTNFDRIYSNLDTEYRRHLNNEKIRGGIVAIYAKMCVDAVLRNKLFERGLLDKLLPLLAIDSMCRMGLRSLFNVTHHGGVEIRTAIASKSRAITALVDRYPSDPTICELAVSILGHTILACTEGPEDDPSVPGLMKDIDMSQVLKTGIHCMTQPFSGRVSVQHGTSLLAWTTLHATTAHKQVPEAAKILVAGLRSPDWAQRSICFGGLQRLHKRGSETELQGVNPHIIMSIRGRIPPHINAVLATYGHANTDIYQMTAATTRFMQAMTTFPQDMDLYSLGLKLSENILSTEYSIWDSFYDPQRYNPQTGESDDRGFNLPFNRWSDALPLCAKTIREKGSAEKRDAANILDIKYLILRQRSDDAAALAREALKYNPSCAYYHYAISLAADRTDGLRASKQGLKCKETTSFIKFQLMQRAVDHAAELGMETLQFMPEMGDAKWDLGLSLLRSALDDAKRFMDEAPPDNRYMKSVVYWYVVLTVIVSEEVDLDSPDVKRATERLNISEEISSILSNGAPDTMMRRTYKTIVSFFQEATGKYEGVLKRVAEDRELPDVSLPMGDGSVQDDLAAWLDNIGLEDGEEPEHHAHPGHDHCHKRDMMQHVHRIAYSNTAAEADRTEMYRCSHCGNPSAGLRKCSGCEKARYCDGACQKAHWKGHKRVCKS</sequence>
<name>A0A4Y7SRH2_COPMI</name>
<dbReference type="GO" id="GO:0008270">
    <property type="term" value="F:zinc ion binding"/>
    <property type="evidence" value="ECO:0007669"/>
    <property type="project" value="UniProtKB-KW"/>
</dbReference>
<dbReference type="Pfam" id="PF22999">
    <property type="entry name" value="LTN1_E3_ligase_6th"/>
    <property type="match status" value="1"/>
</dbReference>
<evidence type="ECO:0000256" key="5">
    <source>
        <dbReference type="SAM" id="MobiDB-lite"/>
    </source>
</evidence>
<dbReference type="InterPro" id="IPR054476">
    <property type="entry name" value="Ltn1_N"/>
</dbReference>
<evidence type="ECO:0000256" key="2">
    <source>
        <dbReference type="ARBA" id="ARBA00022771"/>
    </source>
</evidence>
<feature type="compositionally biased region" description="Acidic residues" evidence="5">
    <location>
        <begin position="404"/>
        <end position="413"/>
    </location>
</feature>
<comment type="caution">
    <text evidence="7">The sequence shown here is derived from an EMBL/GenBank/DDBJ whole genome shotgun (WGS) entry which is preliminary data.</text>
</comment>
<feature type="region of interest" description="Disordered" evidence="5">
    <location>
        <begin position="1639"/>
        <end position="1672"/>
    </location>
</feature>
<feature type="compositionally biased region" description="Acidic residues" evidence="5">
    <location>
        <begin position="1446"/>
        <end position="1462"/>
    </location>
</feature>
<dbReference type="GO" id="GO:0005829">
    <property type="term" value="C:cytosol"/>
    <property type="evidence" value="ECO:0007669"/>
    <property type="project" value="TreeGrafter"/>
</dbReference>
<dbReference type="Pfam" id="PF01753">
    <property type="entry name" value="zf-MYND"/>
    <property type="match status" value="1"/>
</dbReference>
<dbReference type="PROSITE" id="PS01360">
    <property type="entry name" value="ZF_MYND_1"/>
    <property type="match status" value="1"/>
</dbReference>
<dbReference type="PANTHER" id="PTHR12389">
    <property type="entry name" value="ZINC FINGER PROTEIN 294"/>
    <property type="match status" value="1"/>
</dbReference>
<dbReference type="OrthoDB" id="6108at2759"/>
<evidence type="ECO:0000313" key="8">
    <source>
        <dbReference type="Proteomes" id="UP000298030"/>
    </source>
</evidence>
<feature type="compositionally biased region" description="Basic residues" evidence="5">
    <location>
        <begin position="1983"/>
        <end position="1993"/>
    </location>
</feature>
<dbReference type="SUPFAM" id="SSF48371">
    <property type="entry name" value="ARM repeat"/>
    <property type="match status" value="1"/>
</dbReference>
<reference evidence="7 8" key="1">
    <citation type="journal article" date="2019" name="Nat. Ecol. Evol.">
        <title>Megaphylogeny resolves global patterns of mushroom evolution.</title>
        <authorList>
            <person name="Varga T."/>
            <person name="Krizsan K."/>
            <person name="Foldi C."/>
            <person name="Dima B."/>
            <person name="Sanchez-Garcia M."/>
            <person name="Sanchez-Ramirez S."/>
            <person name="Szollosi G.J."/>
            <person name="Szarkandi J.G."/>
            <person name="Papp V."/>
            <person name="Albert L."/>
            <person name="Andreopoulos W."/>
            <person name="Angelini C."/>
            <person name="Antonin V."/>
            <person name="Barry K.W."/>
            <person name="Bougher N.L."/>
            <person name="Buchanan P."/>
            <person name="Buyck B."/>
            <person name="Bense V."/>
            <person name="Catcheside P."/>
            <person name="Chovatia M."/>
            <person name="Cooper J."/>
            <person name="Damon W."/>
            <person name="Desjardin D."/>
            <person name="Finy P."/>
            <person name="Geml J."/>
            <person name="Haridas S."/>
            <person name="Hughes K."/>
            <person name="Justo A."/>
            <person name="Karasinski D."/>
            <person name="Kautmanova I."/>
            <person name="Kiss B."/>
            <person name="Kocsube S."/>
            <person name="Kotiranta H."/>
            <person name="LaButti K.M."/>
            <person name="Lechner B.E."/>
            <person name="Liimatainen K."/>
            <person name="Lipzen A."/>
            <person name="Lukacs Z."/>
            <person name="Mihaltcheva S."/>
            <person name="Morgado L.N."/>
            <person name="Niskanen T."/>
            <person name="Noordeloos M.E."/>
            <person name="Ohm R.A."/>
            <person name="Ortiz-Santana B."/>
            <person name="Ovrebo C."/>
            <person name="Racz N."/>
            <person name="Riley R."/>
            <person name="Savchenko A."/>
            <person name="Shiryaev A."/>
            <person name="Soop K."/>
            <person name="Spirin V."/>
            <person name="Szebenyi C."/>
            <person name="Tomsovsky M."/>
            <person name="Tulloss R.E."/>
            <person name="Uehling J."/>
            <person name="Grigoriev I.V."/>
            <person name="Vagvolgyi C."/>
            <person name="Papp T."/>
            <person name="Martin F.M."/>
            <person name="Miettinen O."/>
            <person name="Hibbett D.S."/>
            <person name="Nagy L.G."/>
        </authorList>
    </citation>
    <scope>NUCLEOTIDE SEQUENCE [LARGE SCALE GENOMIC DNA]</scope>
    <source>
        <strain evidence="7 8">FP101781</strain>
    </source>
</reference>
<dbReference type="GO" id="GO:0043023">
    <property type="term" value="F:ribosomal large subunit binding"/>
    <property type="evidence" value="ECO:0007669"/>
    <property type="project" value="TreeGrafter"/>
</dbReference>
<feature type="region of interest" description="Disordered" evidence="5">
    <location>
        <begin position="1965"/>
        <end position="2001"/>
    </location>
</feature>
<gene>
    <name evidence="7" type="ORF">FA13DRAFT_1797195</name>
</gene>
<dbReference type="Pfam" id="PF22958">
    <property type="entry name" value="Ltn1_1st"/>
    <property type="match status" value="2"/>
</dbReference>
<dbReference type="STRING" id="71717.A0A4Y7SRH2"/>
<organism evidence="7 8">
    <name type="scientific">Coprinellus micaceus</name>
    <name type="common">Glistening ink-cap mushroom</name>
    <name type="synonym">Coprinus micaceus</name>
    <dbReference type="NCBI Taxonomy" id="71717"/>
    <lineage>
        <taxon>Eukaryota</taxon>
        <taxon>Fungi</taxon>
        <taxon>Dikarya</taxon>
        <taxon>Basidiomycota</taxon>
        <taxon>Agaricomycotina</taxon>
        <taxon>Agaricomycetes</taxon>
        <taxon>Agaricomycetidae</taxon>
        <taxon>Agaricales</taxon>
        <taxon>Agaricineae</taxon>
        <taxon>Psathyrellaceae</taxon>
        <taxon>Coprinellus</taxon>
    </lineage>
</organism>
<dbReference type="InterPro" id="IPR016024">
    <property type="entry name" value="ARM-type_fold"/>
</dbReference>
<dbReference type="InterPro" id="IPR054478">
    <property type="entry name" value="LTN1_UBC"/>
</dbReference>
<keyword evidence="2 4" id="KW-0863">Zinc-finger</keyword>
<feature type="compositionally biased region" description="Basic and acidic residues" evidence="5">
    <location>
        <begin position="1639"/>
        <end position="1651"/>
    </location>
</feature>
<dbReference type="PROSITE" id="PS50865">
    <property type="entry name" value="ZF_MYND_2"/>
    <property type="match status" value="1"/>
</dbReference>
<proteinExistence type="predicted"/>
<dbReference type="Pfam" id="PF23009">
    <property type="entry name" value="UBC_like"/>
    <property type="match status" value="1"/>
</dbReference>
<evidence type="ECO:0000259" key="6">
    <source>
        <dbReference type="PROSITE" id="PS50865"/>
    </source>
</evidence>
<dbReference type="GO" id="GO:1990116">
    <property type="term" value="P:ribosome-associated ubiquitin-dependent protein catabolic process"/>
    <property type="evidence" value="ECO:0007669"/>
    <property type="project" value="InterPro"/>
</dbReference>
<dbReference type="EMBL" id="QPFP01000066">
    <property type="protein sequence ID" value="TEB24467.1"/>
    <property type="molecule type" value="Genomic_DNA"/>
</dbReference>
<feature type="region of interest" description="Disordered" evidence="5">
    <location>
        <begin position="401"/>
        <end position="420"/>
    </location>
</feature>
<dbReference type="PANTHER" id="PTHR12389:SF0">
    <property type="entry name" value="E3 UBIQUITIN-PROTEIN LIGASE LISTERIN"/>
    <property type="match status" value="1"/>
</dbReference>
<feature type="region of interest" description="Disordered" evidence="5">
    <location>
        <begin position="236"/>
        <end position="274"/>
    </location>
</feature>
<dbReference type="Proteomes" id="UP000298030">
    <property type="component" value="Unassembled WGS sequence"/>
</dbReference>
<keyword evidence="8" id="KW-1185">Reference proteome</keyword>